<dbReference type="RefSeq" id="WP_268882795.1">
    <property type="nucleotide sequence ID" value="NZ_CP114029.1"/>
</dbReference>
<dbReference type="InterPro" id="IPR036852">
    <property type="entry name" value="Peptidase_S8/S53_dom_sf"/>
</dbReference>
<dbReference type="SUPFAM" id="SSF52743">
    <property type="entry name" value="Subtilisin-like"/>
    <property type="match status" value="1"/>
</dbReference>
<dbReference type="Gene3D" id="3.40.50.200">
    <property type="entry name" value="Peptidase S8/S53 domain"/>
    <property type="match status" value="1"/>
</dbReference>
<dbReference type="PROSITE" id="PS51829">
    <property type="entry name" value="P_HOMO_B"/>
    <property type="match status" value="1"/>
</dbReference>
<evidence type="ECO:0000313" key="9">
    <source>
        <dbReference type="EMBL" id="WAP70325.1"/>
    </source>
</evidence>
<reference evidence="9" key="1">
    <citation type="submission" date="2022-12" db="EMBL/GenBank/DDBJ databases">
        <title>Jiella pelagia sp. nov., isolated from phosphonate enriched culture of Northwest Pacific surface seawater.</title>
        <authorList>
            <person name="Shin D.Y."/>
            <person name="Hwang C.Y."/>
        </authorList>
    </citation>
    <scope>NUCLEOTIDE SEQUENCE</scope>
    <source>
        <strain evidence="9">HL-NP1</strain>
    </source>
</reference>
<dbReference type="PROSITE" id="PS00138">
    <property type="entry name" value="SUBTILASE_SER"/>
    <property type="match status" value="1"/>
</dbReference>
<dbReference type="PANTHER" id="PTHR42884:SF14">
    <property type="entry name" value="NEUROENDOCRINE CONVERTASE 1"/>
    <property type="match status" value="1"/>
</dbReference>
<dbReference type="InterPro" id="IPR011049">
    <property type="entry name" value="Serralysin-like_metalloprot_C"/>
</dbReference>
<name>A0ABY7C962_9HYPH</name>
<feature type="active site" description="Charge relay system" evidence="7">
    <location>
        <position position="188"/>
    </location>
</feature>
<dbReference type="SUPFAM" id="SSF49785">
    <property type="entry name" value="Galactose-binding domain-like"/>
    <property type="match status" value="1"/>
</dbReference>
<dbReference type="Gene3D" id="2.150.10.10">
    <property type="entry name" value="Serralysin-like metalloprotease, C-terminal"/>
    <property type="match status" value="5"/>
</dbReference>
<keyword evidence="3" id="KW-0732">Signal</keyword>
<feature type="active site" description="Charge relay system" evidence="7">
    <location>
        <position position="365"/>
    </location>
</feature>
<dbReference type="InterPro" id="IPR018511">
    <property type="entry name" value="Hemolysin-typ_Ca-bd_CS"/>
</dbReference>
<evidence type="ECO:0000256" key="4">
    <source>
        <dbReference type="ARBA" id="ARBA00022801"/>
    </source>
</evidence>
<dbReference type="Gene3D" id="2.60.120.260">
    <property type="entry name" value="Galactose-binding domain-like"/>
    <property type="match status" value="1"/>
</dbReference>
<dbReference type="InterPro" id="IPR008979">
    <property type="entry name" value="Galactose-bd-like_sf"/>
</dbReference>
<gene>
    <name evidence="9" type="ORF">OH818_09700</name>
</gene>
<dbReference type="Proteomes" id="UP001164020">
    <property type="component" value="Chromosome"/>
</dbReference>
<evidence type="ECO:0000256" key="2">
    <source>
        <dbReference type="ARBA" id="ARBA00022670"/>
    </source>
</evidence>
<accession>A0ABY7C962</accession>
<proteinExistence type="inferred from homology"/>
<dbReference type="InterPro" id="IPR022398">
    <property type="entry name" value="Peptidase_S8_His-AS"/>
</dbReference>
<dbReference type="SUPFAM" id="SSF89260">
    <property type="entry name" value="Collagen-binding domain"/>
    <property type="match status" value="1"/>
</dbReference>
<dbReference type="CDD" id="cd04059">
    <property type="entry name" value="Peptidases_S8_Protein_convertases_Kexins_Furin-like"/>
    <property type="match status" value="1"/>
</dbReference>
<keyword evidence="6" id="KW-0106">Calcium</keyword>
<dbReference type="InterPro" id="IPR034182">
    <property type="entry name" value="Kexin/furin"/>
</dbReference>
<evidence type="ECO:0000256" key="3">
    <source>
        <dbReference type="ARBA" id="ARBA00022729"/>
    </source>
</evidence>
<dbReference type="EMBL" id="CP114029">
    <property type="protein sequence ID" value="WAP70325.1"/>
    <property type="molecule type" value="Genomic_DNA"/>
</dbReference>
<keyword evidence="4 7" id="KW-0378">Hydrolase</keyword>
<organism evidence="9 10">
    <name type="scientific">Jiella pelagia</name>
    <dbReference type="NCBI Taxonomy" id="2986949"/>
    <lineage>
        <taxon>Bacteria</taxon>
        <taxon>Pseudomonadati</taxon>
        <taxon>Pseudomonadota</taxon>
        <taxon>Alphaproteobacteria</taxon>
        <taxon>Hyphomicrobiales</taxon>
        <taxon>Aurantimonadaceae</taxon>
        <taxon>Jiella</taxon>
    </lineage>
</organism>
<dbReference type="Gene3D" id="2.60.120.380">
    <property type="match status" value="1"/>
</dbReference>
<keyword evidence="2 7" id="KW-0645">Protease</keyword>
<dbReference type="InterPro" id="IPR015500">
    <property type="entry name" value="Peptidase_S8_subtilisin-rel"/>
</dbReference>
<comment type="similarity">
    <text evidence="1">Belongs to the peptidase S8 family. Furin subfamily.</text>
</comment>
<dbReference type="PRINTS" id="PR00723">
    <property type="entry name" value="SUBTILISIN"/>
</dbReference>
<sequence length="1121" mass="115186">MVDIAGDSSTTASMTVGGTFTDQLEVAFDHDWIAITFEAGQVYSITLDGSGANALYDPYLRLYDATSTLVGSDDDGGFGLNSALTFSATTSGTYYIDAGAYGGDSGQYTISVVLEEGITQDDQWHLSRLGNIEAIWAEYTGDGVYVGVYDDGVQYTHADLDDNYDPSLHVVVDGQVLDPLPPSSSDSHGTAVAGLIAAENDGVGTVGVAYGATLTGVNIFSGPADINNNYAGFLQAVDQSENFDVINHSWGHYPVFYNFSGDPELVAEWVEALADGRDGLGTIQMKAAGNDNANCNGELSASSRSTVTVGAYDDTGDASWYSSYGANLLISSPSDGGIEGLATTDLIGSDGYYPTDYTDSFGGTSGATPIATGVVALMLEAYDGLGWRDVQTILAYSAKSVGSGVGGTQTADEEHDWFYNGATNWNGGGLHFSEDYGFGAIDAYNAVRMAEVWRLFDPAQTSANESSRTVSGGSMSIADFGTTEISFSVNAPTFEIEYVDISLDVTHDNLSQLLIELVSADGTAVELFNGSYGDASYLGTQLTWTFGANAFRGEDAAGSWTVRVTDQASGSTGTVNSSSLTFYGIDEAATASQVNSTYHYTDEYAAIAGQSGHATTVTDTDTGTDWVNAAAVSTNSVVDLRIGANSTIAGVTTVFANIENAVTGDGNDTLYGNLGANWLYGMRGADSLFGFGGNDILAGGAGADILDGGANIDVANYVFSSGPVTVDLTTGTGLGGDAQGDTLINIENVSGSRFGDTLKGNVGSNGLHGWNGNDRLIGGGGVDQLFGDGGNDTFLADADGANDTYNGGADIDTMDYSAMTAGLSVNLVTGQATSAQIGTDTLVSVERVLGSSRNDAILGNDSTVLLSGNGGGDILTGGSGANVIFGGLGDDRLRGLGGNDTLVGGQDQDVLEGGAGNDTFLADADGANDRYDGGADIDTMDFSAMTAALTVNLVVQAATSTQIGSDILTTMERILGGNGNDAILGDANTVFLSGNGGADILTGGTGNNSLFGGLGNDILRGMGGNDYLNGAIGDDRLEGGTGNDIFVFGNGFGRDIVTDFDEFSAAEKIDLSAVTEITSFADLQANHLSQVGANALITDGLNTITLNNVLIADLDAGDFIF</sequence>
<protein>
    <submittedName>
        <fullName evidence="9">S8 family serine peptidase</fullName>
    </submittedName>
</protein>
<dbReference type="PROSITE" id="PS00137">
    <property type="entry name" value="SUBTILASE_HIS"/>
    <property type="match status" value="1"/>
</dbReference>
<dbReference type="Pfam" id="PF00353">
    <property type="entry name" value="HemolysinCabind"/>
    <property type="match status" value="5"/>
</dbReference>
<keyword evidence="5 7" id="KW-0720">Serine protease</keyword>
<dbReference type="SUPFAM" id="SSF51120">
    <property type="entry name" value="beta-Roll"/>
    <property type="match status" value="4"/>
</dbReference>
<dbReference type="InterPro" id="IPR023828">
    <property type="entry name" value="Peptidase_S8_Ser-AS"/>
</dbReference>
<feature type="active site" description="Charge relay system" evidence="7">
    <location>
        <position position="150"/>
    </location>
</feature>
<dbReference type="PANTHER" id="PTHR42884">
    <property type="entry name" value="PROPROTEIN CONVERTASE SUBTILISIN/KEXIN-RELATED"/>
    <property type="match status" value="1"/>
</dbReference>
<dbReference type="PRINTS" id="PR00313">
    <property type="entry name" value="CABNDNGRPT"/>
</dbReference>
<evidence type="ECO:0000256" key="7">
    <source>
        <dbReference type="PROSITE-ProRule" id="PRU01240"/>
    </source>
</evidence>
<dbReference type="PROSITE" id="PS00330">
    <property type="entry name" value="HEMOLYSIN_CALCIUM"/>
    <property type="match status" value="3"/>
</dbReference>
<dbReference type="InterPro" id="IPR000209">
    <property type="entry name" value="Peptidase_S8/S53_dom"/>
</dbReference>
<keyword evidence="10" id="KW-1185">Reference proteome</keyword>
<dbReference type="Pfam" id="PF00082">
    <property type="entry name" value="Peptidase_S8"/>
    <property type="match status" value="1"/>
</dbReference>
<feature type="domain" description="P/Homo B" evidence="8">
    <location>
        <begin position="457"/>
        <end position="588"/>
    </location>
</feature>
<evidence type="ECO:0000313" key="10">
    <source>
        <dbReference type="Proteomes" id="UP001164020"/>
    </source>
</evidence>
<dbReference type="PROSITE" id="PS51892">
    <property type="entry name" value="SUBTILASE"/>
    <property type="match status" value="1"/>
</dbReference>
<evidence type="ECO:0000256" key="5">
    <source>
        <dbReference type="ARBA" id="ARBA00022825"/>
    </source>
</evidence>
<evidence type="ECO:0000256" key="6">
    <source>
        <dbReference type="ARBA" id="ARBA00022837"/>
    </source>
</evidence>
<evidence type="ECO:0000256" key="1">
    <source>
        <dbReference type="ARBA" id="ARBA00005325"/>
    </source>
</evidence>
<dbReference type="InterPro" id="IPR002884">
    <property type="entry name" value="P_dom"/>
</dbReference>
<dbReference type="InterPro" id="IPR001343">
    <property type="entry name" value="Hemolysn_Ca-bd"/>
</dbReference>
<dbReference type="Pfam" id="PF01483">
    <property type="entry name" value="P_proprotein"/>
    <property type="match status" value="1"/>
</dbReference>
<evidence type="ECO:0000259" key="8">
    <source>
        <dbReference type="PROSITE" id="PS51829"/>
    </source>
</evidence>